<accession>A0A412VZ86</accession>
<dbReference type="PANTHER" id="PTHR21485:SF3">
    <property type="entry name" value="N-ACYLNEURAMINATE CYTIDYLYLTRANSFERASE"/>
    <property type="match status" value="1"/>
</dbReference>
<dbReference type="Proteomes" id="UP000283369">
    <property type="component" value="Unassembled WGS sequence"/>
</dbReference>
<reference evidence="3 4" key="1">
    <citation type="submission" date="2018-08" db="EMBL/GenBank/DDBJ databases">
        <title>A genome reference for cultivated species of the human gut microbiota.</title>
        <authorList>
            <person name="Zou Y."/>
            <person name="Xue W."/>
            <person name="Luo G."/>
        </authorList>
    </citation>
    <scope>NUCLEOTIDE SEQUENCE [LARGE SCALE GENOMIC DNA]</scope>
    <source>
        <strain evidence="1 3">AF14-7</strain>
        <strain evidence="2 4">AF39-6AC</strain>
    </source>
</reference>
<dbReference type="InterPro" id="IPR050793">
    <property type="entry name" value="CMP-NeuNAc_synthase"/>
</dbReference>
<dbReference type="SUPFAM" id="SSF53448">
    <property type="entry name" value="Nucleotide-diphospho-sugar transferases"/>
    <property type="match status" value="1"/>
</dbReference>
<organism evidence="1 3">
    <name type="scientific">Bacteroides xylanisolvens</name>
    <dbReference type="NCBI Taxonomy" id="371601"/>
    <lineage>
        <taxon>Bacteria</taxon>
        <taxon>Pseudomonadati</taxon>
        <taxon>Bacteroidota</taxon>
        <taxon>Bacteroidia</taxon>
        <taxon>Bacteroidales</taxon>
        <taxon>Bacteroidaceae</taxon>
        <taxon>Bacteroides</taxon>
    </lineage>
</organism>
<dbReference type="Pfam" id="PF02348">
    <property type="entry name" value="CTP_transf_3"/>
    <property type="match status" value="1"/>
</dbReference>
<sequence length="225" mass="25520">MKKITAVVPIRKGSQRVVDKNLRPFAGSNLLAIKIENLKRVRGIDEIIVNTDSEHAIEIAQEMGVSFHRREDYYASSKCTGSEFFEHLGQVTDTDIFAYCPVTSPFIKIETMEAAISMFKEENEFDCLSTVSVIKEFMWLDGKAINYNPLNAPNSQNLPDIEALNFGFTLINKSDLIRYRNIIGKTPQFIRTTDIEAIDIDTPLDFFVAEQIYIKTIIEAKNLLG</sequence>
<proteinExistence type="predicted"/>
<dbReference type="EMBL" id="QRYV01000018">
    <property type="protein sequence ID" value="RGV15234.1"/>
    <property type="molecule type" value="Genomic_DNA"/>
</dbReference>
<dbReference type="Gene3D" id="3.90.550.10">
    <property type="entry name" value="Spore Coat Polysaccharide Biosynthesis Protein SpsA, Chain A"/>
    <property type="match status" value="1"/>
</dbReference>
<gene>
    <name evidence="2" type="ORF">DW042_06400</name>
    <name evidence="1" type="ORF">DWW25_09105</name>
</gene>
<dbReference type="InterPro" id="IPR003329">
    <property type="entry name" value="Cytidylyl_trans"/>
</dbReference>
<comment type="caution">
    <text evidence="1">The sequence shown here is derived from an EMBL/GenBank/DDBJ whole genome shotgun (WGS) entry which is preliminary data.</text>
</comment>
<dbReference type="GO" id="GO:0008781">
    <property type="term" value="F:N-acylneuraminate cytidylyltransferase activity"/>
    <property type="evidence" value="ECO:0007669"/>
    <property type="project" value="TreeGrafter"/>
</dbReference>
<dbReference type="PANTHER" id="PTHR21485">
    <property type="entry name" value="HAD SUPERFAMILY MEMBERS CMAS AND KDSC"/>
    <property type="match status" value="1"/>
</dbReference>
<protein>
    <submittedName>
        <fullName evidence="1">Cytidylyltransferase</fullName>
    </submittedName>
</protein>
<evidence type="ECO:0000313" key="1">
    <source>
        <dbReference type="EMBL" id="RGV15234.1"/>
    </source>
</evidence>
<dbReference type="Proteomes" id="UP000284417">
    <property type="component" value="Unassembled WGS sequence"/>
</dbReference>
<dbReference type="EMBL" id="QROC01000007">
    <property type="protein sequence ID" value="RHK99395.1"/>
    <property type="molecule type" value="Genomic_DNA"/>
</dbReference>
<keyword evidence="1" id="KW-0808">Transferase</keyword>
<name>A0A412VZ86_9BACE</name>
<dbReference type="AlphaFoldDB" id="A0A412VZ86"/>
<keyword evidence="1" id="KW-0548">Nucleotidyltransferase</keyword>
<evidence type="ECO:0000313" key="3">
    <source>
        <dbReference type="Proteomes" id="UP000283369"/>
    </source>
</evidence>
<dbReference type="InterPro" id="IPR029044">
    <property type="entry name" value="Nucleotide-diphossugar_trans"/>
</dbReference>
<evidence type="ECO:0000313" key="2">
    <source>
        <dbReference type="EMBL" id="RHK99395.1"/>
    </source>
</evidence>
<evidence type="ECO:0000313" key="4">
    <source>
        <dbReference type="Proteomes" id="UP000284417"/>
    </source>
</evidence>
<dbReference type="RefSeq" id="WP_117809582.1">
    <property type="nucleotide sequence ID" value="NZ_JAQCUV010000045.1"/>
</dbReference>